<dbReference type="SUPFAM" id="SSF51197">
    <property type="entry name" value="Clavaminate synthase-like"/>
    <property type="match status" value="1"/>
</dbReference>
<dbReference type="Pfam" id="PF08007">
    <property type="entry name" value="JmjC_2"/>
    <property type="match status" value="1"/>
</dbReference>
<name>A0ABQ3T6B8_9ACTN</name>
<sequence>MNTTLWPPTTEFWSRTFPEATRNRTTPHLFKGIIPPSAASPQDALAGLESLRRAHAAGTVHAARARVYVGEERHDELIETVLAKDGWDEGQFVPWMQSLVGAERFSLVLNNLETASPKLAAGLGVFLRSLYEGWGVPIGGAEQVAFAGNYAGTAFGVHEGAEDAFLCHLGPGVKDFYCWSQEDYVRLTGGIAPLKGDYQWLLEHAERFVMEPGDALFLPKRVFHVGRQDEFSISVAVSLYTYPDDRLLRLSVLPELLERLLGEDPTNPMGEQSPLHAAAAGSAPAVTRLTDRARAALADADEQLGAAVARHVEERWMVLETNGGWENVASDLGRMDAAAAFDASRLLAGTEVAIPAPYQLRITGPQQAYLRGVAVSCDTTAMTAGLIDALNTHTPTALPDDDRLRESLAALGATGGIHILTGSNTPEARA</sequence>
<dbReference type="Gene3D" id="2.60.120.650">
    <property type="entry name" value="Cupin"/>
    <property type="match status" value="1"/>
</dbReference>
<comment type="caution">
    <text evidence="2">The sequence shown here is derived from an EMBL/GenBank/DDBJ whole genome shotgun (WGS) entry which is preliminary data.</text>
</comment>
<gene>
    <name evidence="2" type="ORF">Sspor_14960</name>
</gene>
<dbReference type="RefSeq" id="WP_202198291.1">
    <property type="nucleotide sequence ID" value="NZ_BAAATO010000011.1"/>
</dbReference>
<organism evidence="2 3">
    <name type="scientific">Streptomyces spororaveus</name>
    <dbReference type="NCBI Taxonomy" id="284039"/>
    <lineage>
        <taxon>Bacteria</taxon>
        <taxon>Bacillati</taxon>
        <taxon>Actinomycetota</taxon>
        <taxon>Actinomycetes</taxon>
        <taxon>Kitasatosporales</taxon>
        <taxon>Streptomycetaceae</taxon>
        <taxon>Streptomyces</taxon>
    </lineage>
</organism>
<evidence type="ECO:0000313" key="2">
    <source>
        <dbReference type="EMBL" id="GHI75935.1"/>
    </source>
</evidence>
<dbReference type="EMBL" id="BNED01000005">
    <property type="protein sequence ID" value="GHI75935.1"/>
    <property type="molecule type" value="Genomic_DNA"/>
</dbReference>
<dbReference type="InterPro" id="IPR003347">
    <property type="entry name" value="JmjC_dom"/>
</dbReference>
<feature type="domain" description="JmjC" evidence="1">
    <location>
        <begin position="101"/>
        <end position="256"/>
    </location>
</feature>
<protein>
    <recommendedName>
        <fullName evidence="1">JmjC domain-containing protein</fullName>
    </recommendedName>
</protein>
<proteinExistence type="predicted"/>
<dbReference type="Proteomes" id="UP000608522">
    <property type="component" value="Unassembled WGS sequence"/>
</dbReference>
<dbReference type="PROSITE" id="PS51184">
    <property type="entry name" value="JMJC"/>
    <property type="match status" value="1"/>
</dbReference>
<evidence type="ECO:0000313" key="3">
    <source>
        <dbReference type="Proteomes" id="UP000608522"/>
    </source>
</evidence>
<reference evidence="3" key="1">
    <citation type="submission" date="2023-07" db="EMBL/GenBank/DDBJ databases">
        <title>Whole genome shotgun sequence of Streptomyces spororaveus NBRC 15456.</title>
        <authorList>
            <person name="Komaki H."/>
            <person name="Tamura T."/>
        </authorList>
    </citation>
    <scope>NUCLEOTIDE SEQUENCE [LARGE SCALE GENOMIC DNA]</scope>
    <source>
        <strain evidence="3">NBRC 15456</strain>
    </source>
</reference>
<accession>A0ABQ3T6B8</accession>
<keyword evidence="3" id="KW-1185">Reference proteome</keyword>
<evidence type="ECO:0000259" key="1">
    <source>
        <dbReference type="PROSITE" id="PS51184"/>
    </source>
</evidence>